<keyword evidence="2" id="KW-1185">Reference proteome</keyword>
<evidence type="ECO:0000313" key="1">
    <source>
        <dbReference type="EMBL" id="CAB4299283.1"/>
    </source>
</evidence>
<accession>A0A6J5WG23</accession>
<gene>
    <name evidence="1" type="ORF">ORAREDHAP_LOCUS13162</name>
</gene>
<dbReference type="EMBL" id="CAEKKB010000002">
    <property type="protein sequence ID" value="CAB4299283.1"/>
    <property type="molecule type" value="Genomic_DNA"/>
</dbReference>
<evidence type="ECO:0000313" key="2">
    <source>
        <dbReference type="Proteomes" id="UP000507245"/>
    </source>
</evidence>
<name>A0A6J5WG23_PRUAR</name>
<protein>
    <submittedName>
        <fullName evidence="1">Uncharacterized protein</fullName>
    </submittedName>
</protein>
<dbReference type="Proteomes" id="UP000507245">
    <property type="component" value="Unassembled WGS sequence"/>
</dbReference>
<reference evidence="2" key="1">
    <citation type="journal article" date="2020" name="Genome Biol.">
        <title>Gamete binning: chromosome-level and haplotype-resolved genome assembly enabled by high-throughput single-cell sequencing of gamete genomes.</title>
        <authorList>
            <person name="Campoy J.A."/>
            <person name="Sun H."/>
            <person name="Goel M."/>
            <person name="Jiao W.-B."/>
            <person name="Folz-Donahue K."/>
            <person name="Wang N."/>
            <person name="Rubio M."/>
            <person name="Liu C."/>
            <person name="Kukat C."/>
            <person name="Ruiz D."/>
            <person name="Huettel B."/>
            <person name="Schneeberger K."/>
        </authorList>
    </citation>
    <scope>NUCLEOTIDE SEQUENCE [LARGE SCALE GENOMIC DNA]</scope>
    <source>
        <strain evidence="2">cv. Rojo Pasion</strain>
    </source>
</reference>
<dbReference type="AlphaFoldDB" id="A0A6J5WG23"/>
<sequence>MATQKSGPNLGDNVIRHNANVSCGFFNLRKAACNDNVKTITTGLFNNHSQIESKIGTNIIYGIIERGQRTAKDQEHSLSCAIKNEKDGNEQKLRDTIEIDGYETSIALIRQLRG</sequence>
<organism evidence="1 2">
    <name type="scientific">Prunus armeniaca</name>
    <name type="common">Apricot</name>
    <name type="synonym">Armeniaca vulgaris</name>
    <dbReference type="NCBI Taxonomy" id="36596"/>
    <lineage>
        <taxon>Eukaryota</taxon>
        <taxon>Viridiplantae</taxon>
        <taxon>Streptophyta</taxon>
        <taxon>Embryophyta</taxon>
        <taxon>Tracheophyta</taxon>
        <taxon>Spermatophyta</taxon>
        <taxon>Magnoliopsida</taxon>
        <taxon>eudicotyledons</taxon>
        <taxon>Gunneridae</taxon>
        <taxon>Pentapetalae</taxon>
        <taxon>rosids</taxon>
        <taxon>fabids</taxon>
        <taxon>Rosales</taxon>
        <taxon>Rosaceae</taxon>
        <taxon>Amygdaloideae</taxon>
        <taxon>Amygdaleae</taxon>
        <taxon>Prunus</taxon>
    </lineage>
</organism>
<proteinExistence type="predicted"/>